<accession>A0A1H6PW75</accession>
<organism evidence="2 4">
    <name type="scientific">Yarrowia lipolytica</name>
    <name type="common">Candida lipolytica</name>
    <dbReference type="NCBI Taxonomy" id="4952"/>
    <lineage>
        <taxon>Eukaryota</taxon>
        <taxon>Fungi</taxon>
        <taxon>Dikarya</taxon>
        <taxon>Ascomycota</taxon>
        <taxon>Saccharomycotina</taxon>
        <taxon>Dipodascomycetes</taxon>
        <taxon>Dipodascales</taxon>
        <taxon>Dipodascales incertae sedis</taxon>
        <taxon>Yarrowia</taxon>
    </lineage>
</organism>
<gene>
    <name evidence="3" type="ORF">B0I71DRAFT_115682</name>
    <name evidence="2" type="ORF">YALI1_C13879g</name>
</gene>
<protein>
    <submittedName>
        <fullName evidence="2">Uncharacterized protein</fullName>
    </submittedName>
</protein>
<feature type="compositionally biased region" description="Polar residues" evidence="1">
    <location>
        <begin position="62"/>
        <end position="89"/>
    </location>
</feature>
<evidence type="ECO:0000313" key="3">
    <source>
        <dbReference type="EMBL" id="RDW27264.1"/>
    </source>
</evidence>
<dbReference type="EMBL" id="KZ858965">
    <property type="protein sequence ID" value="RDW27264.1"/>
    <property type="molecule type" value="Genomic_DNA"/>
</dbReference>
<feature type="region of interest" description="Disordered" evidence="1">
    <location>
        <begin position="1"/>
        <end position="20"/>
    </location>
</feature>
<name>A0A1H6PW75_YARLL</name>
<feature type="compositionally biased region" description="Low complexity" evidence="1">
    <location>
        <begin position="97"/>
        <end position="122"/>
    </location>
</feature>
<evidence type="ECO:0000313" key="4">
    <source>
        <dbReference type="Proteomes" id="UP000182444"/>
    </source>
</evidence>
<dbReference type="EMBL" id="CP017555">
    <property type="protein sequence ID" value="AOW02610.1"/>
    <property type="molecule type" value="Genomic_DNA"/>
</dbReference>
<evidence type="ECO:0000313" key="2">
    <source>
        <dbReference type="EMBL" id="AOW02610.1"/>
    </source>
</evidence>
<sequence>MAPVARSVSTRRNQESESAFSLQLIPTKTCPSRYLRGPRSTCLRRHKRVAQPAVLSKPQGADNFTASPYSPSDTSSTANREWTTLLQTLSRDDECNGTTGTTTRGRSCTRSTPTPRPSMRST</sequence>
<reference evidence="3 5" key="2">
    <citation type="submission" date="2018-07" db="EMBL/GenBank/DDBJ databases">
        <title>Draft Genome Assemblies for Five Robust Yarrowia lipolytica Strains Exhibiting High Lipid Production and Pentose Sugar Utilization and Sugar Alcohol Secretion from Undetoxified Lignocellulosic Biomass Hydrolysates.</title>
        <authorList>
            <consortium name="DOE Joint Genome Institute"/>
            <person name="Walker C."/>
            <person name="Ryu S."/>
            <person name="Na H."/>
            <person name="Zane M."/>
            <person name="LaButti K."/>
            <person name="Lipzen A."/>
            <person name="Haridas S."/>
            <person name="Barry K."/>
            <person name="Grigoriev I.V."/>
            <person name="Quarterman J."/>
            <person name="Slininger P."/>
            <person name="Dien B."/>
            <person name="Trinh C.T."/>
        </authorList>
    </citation>
    <scope>NUCLEOTIDE SEQUENCE [LARGE SCALE GENOMIC DNA]</scope>
    <source>
        <strain evidence="3 5">YB392</strain>
    </source>
</reference>
<evidence type="ECO:0000313" key="5">
    <source>
        <dbReference type="Proteomes" id="UP000256601"/>
    </source>
</evidence>
<feature type="compositionally biased region" description="Polar residues" evidence="1">
    <location>
        <begin position="7"/>
        <end position="20"/>
    </location>
</feature>
<dbReference type="AlphaFoldDB" id="A0A1H6PW75"/>
<dbReference type="VEuPathDB" id="FungiDB:YALI0_C09966g"/>
<reference evidence="2 4" key="1">
    <citation type="journal article" date="2016" name="PLoS ONE">
        <title>Sequence Assembly of Yarrowia lipolytica Strain W29/CLIB89 Shows Transposable Element Diversity.</title>
        <authorList>
            <person name="Magnan C."/>
            <person name="Yu J."/>
            <person name="Chang I."/>
            <person name="Jahn E."/>
            <person name="Kanomata Y."/>
            <person name="Wu J."/>
            <person name="Zeller M."/>
            <person name="Oakes M."/>
            <person name="Baldi P."/>
            <person name="Sandmeyer S."/>
        </authorList>
    </citation>
    <scope>NUCLEOTIDE SEQUENCE [LARGE SCALE GENOMIC DNA]</scope>
    <source>
        <strain evidence="2">CLIB89</strain>
        <strain evidence="4">CLIB89(W29)</strain>
    </source>
</reference>
<dbReference type="VEuPathDB" id="FungiDB:YALI1_C13879g"/>
<feature type="region of interest" description="Disordered" evidence="1">
    <location>
        <begin position="46"/>
        <end position="122"/>
    </location>
</feature>
<proteinExistence type="predicted"/>
<dbReference type="Proteomes" id="UP000182444">
    <property type="component" value="Chromosome 1C"/>
</dbReference>
<evidence type="ECO:0000256" key="1">
    <source>
        <dbReference type="SAM" id="MobiDB-lite"/>
    </source>
</evidence>
<dbReference type="Proteomes" id="UP000256601">
    <property type="component" value="Unassembled WGS sequence"/>
</dbReference>